<dbReference type="RefSeq" id="WP_343789555.1">
    <property type="nucleotide sequence ID" value="NZ_BAAAFH010000022.1"/>
</dbReference>
<organism evidence="5 6">
    <name type="scientific">Wandonia haliotis</name>
    <dbReference type="NCBI Taxonomy" id="574963"/>
    <lineage>
        <taxon>Bacteria</taxon>
        <taxon>Pseudomonadati</taxon>
        <taxon>Bacteroidota</taxon>
        <taxon>Flavobacteriia</taxon>
        <taxon>Flavobacteriales</taxon>
        <taxon>Crocinitomicaceae</taxon>
        <taxon>Wandonia</taxon>
    </lineage>
</organism>
<dbReference type="Gene3D" id="3.20.20.140">
    <property type="entry name" value="Metal-dependent hydrolases"/>
    <property type="match status" value="1"/>
</dbReference>
<protein>
    <recommendedName>
        <fullName evidence="2">protein-tyrosine-phosphatase</fullName>
        <ecNumber evidence="2">3.1.3.48</ecNumber>
    </recommendedName>
</protein>
<evidence type="ECO:0000256" key="2">
    <source>
        <dbReference type="ARBA" id="ARBA00013064"/>
    </source>
</evidence>
<dbReference type="Proteomes" id="UP001501126">
    <property type="component" value="Unassembled WGS sequence"/>
</dbReference>
<dbReference type="InterPro" id="IPR016195">
    <property type="entry name" value="Pol/histidinol_Pase-like"/>
</dbReference>
<evidence type="ECO:0000256" key="4">
    <source>
        <dbReference type="ARBA" id="ARBA00051722"/>
    </source>
</evidence>
<comment type="caution">
    <text evidence="5">The sequence shown here is derived from an EMBL/GenBank/DDBJ whole genome shotgun (WGS) entry which is preliminary data.</text>
</comment>
<sequence>MALFDWLKGKSRRVADLGKLGVDVHSHLIPGIDDGSRTMDESLGMIQKFHSLGYRKLITTPHVMTDFYKNTPEIITSGMEKVKSEIMKYEIPIELEAAAEYYFDEQLIPKIEKGEILVFGDKYVLFEFSFNQEPQNIEALLFTFQKHGYHPVLAHYERYGYYDTVRKAEELRERGVKIQMNLNSLTGHYGPKVRKQAEHLVNQKLIDFVGSDCHRIEHLNLLENNLEKSYFHKVLDLDLINYTL</sequence>
<keyword evidence="6" id="KW-1185">Reference proteome</keyword>
<dbReference type="Pfam" id="PF19567">
    <property type="entry name" value="CpsB_CapC"/>
    <property type="match status" value="1"/>
</dbReference>
<dbReference type="SUPFAM" id="SSF89550">
    <property type="entry name" value="PHP domain-like"/>
    <property type="match status" value="1"/>
</dbReference>
<name>A0ABP3Y6Q6_9FLAO</name>
<gene>
    <name evidence="5" type="ORF">GCM10009118_29420</name>
</gene>
<proteinExistence type="inferred from homology"/>
<evidence type="ECO:0000256" key="3">
    <source>
        <dbReference type="ARBA" id="ARBA00022801"/>
    </source>
</evidence>
<dbReference type="PIRSF" id="PIRSF016557">
    <property type="entry name" value="Caps_synth_CpsB"/>
    <property type="match status" value="1"/>
</dbReference>
<reference evidence="6" key="1">
    <citation type="journal article" date="2019" name="Int. J. Syst. Evol. Microbiol.">
        <title>The Global Catalogue of Microorganisms (GCM) 10K type strain sequencing project: providing services to taxonomists for standard genome sequencing and annotation.</title>
        <authorList>
            <consortium name="The Broad Institute Genomics Platform"/>
            <consortium name="The Broad Institute Genome Sequencing Center for Infectious Disease"/>
            <person name="Wu L."/>
            <person name="Ma J."/>
        </authorList>
    </citation>
    <scope>NUCLEOTIDE SEQUENCE [LARGE SCALE GENOMIC DNA]</scope>
    <source>
        <strain evidence="6">JCM 16083</strain>
    </source>
</reference>
<keyword evidence="3" id="KW-0378">Hydrolase</keyword>
<dbReference type="PANTHER" id="PTHR39181">
    <property type="entry name" value="TYROSINE-PROTEIN PHOSPHATASE YWQE"/>
    <property type="match status" value="1"/>
</dbReference>
<comment type="similarity">
    <text evidence="1">Belongs to the metallo-dependent hydrolases superfamily. CpsB/CapC family.</text>
</comment>
<evidence type="ECO:0000256" key="1">
    <source>
        <dbReference type="ARBA" id="ARBA00005750"/>
    </source>
</evidence>
<comment type="catalytic activity">
    <reaction evidence="4">
        <text>O-phospho-L-tyrosyl-[protein] + H2O = L-tyrosyl-[protein] + phosphate</text>
        <dbReference type="Rhea" id="RHEA:10684"/>
        <dbReference type="Rhea" id="RHEA-COMP:10136"/>
        <dbReference type="Rhea" id="RHEA-COMP:20101"/>
        <dbReference type="ChEBI" id="CHEBI:15377"/>
        <dbReference type="ChEBI" id="CHEBI:43474"/>
        <dbReference type="ChEBI" id="CHEBI:46858"/>
        <dbReference type="ChEBI" id="CHEBI:61978"/>
        <dbReference type="EC" id="3.1.3.48"/>
    </reaction>
</comment>
<evidence type="ECO:0000313" key="6">
    <source>
        <dbReference type="Proteomes" id="UP001501126"/>
    </source>
</evidence>
<dbReference type="PANTHER" id="PTHR39181:SF1">
    <property type="entry name" value="TYROSINE-PROTEIN PHOSPHATASE YWQE"/>
    <property type="match status" value="1"/>
</dbReference>
<dbReference type="EMBL" id="BAAAFH010000022">
    <property type="protein sequence ID" value="GAA0876532.1"/>
    <property type="molecule type" value="Genomic_DNA"/>
</dbReference>
<dbReference type="InterPro" id="IPR016667">
    <property type="entry name" value="Caps_polysacc_synth_CpsB/CapC"/>
</dbReference>
<accession>A0ABP3Y6Q6</accession>
<dbReference type="EC" id="3.1.3.48" evidence="2"/>
<evidence type="ECO:0000313" key="5">
    <source>
        <dbReference type="EMBL" id="GAA0876532.1"/>
    </source>
</evidence>